<gene>
    <name evidence="2" type="ORF">SAMN05421841_1850</name>
</gene>
<keyword evidence="3" id="KW-1185">Reference proteome</keyword>
<dbReference type="OrthoDB" id="1078465at2"/>
<dbReference type="RefSeq" id="WP_089791712.1">
    <property type="nucleotide sequence ID" value="NZ_FOIU01000001.1"/>
</dbReference>
<proteinExistence type="predicted"/>
<keyword evidence="1" id="KW-0732">Signal</keyword>
<accession>A0A1I0QEP5</accession>
<feature type="chain" id="PRO_5011629283" evidence="1">
    <location>
        <begin position="20"/>
        <end position="186"/>
    </location>
</feature>
<evidence type="ECO:0000256" key="1">
    <source>
        <dbReference type="SAM" id="SignalP"/>
    </source>
</evidence>
<organism evidence="2 3">
    <name type="scientific">Chryseobacterium wanjuense</name>
    <dbReference type="NCBI Taxonomy" id="356305"/>
    <lineage>
        <taxon>Bacteria</taxon>
        <taxon>Pseudomonadati</taxon>
        <taxon>Bacteroidota</taxon>
        <taxon>Flavobacteriia</taxon>
        <taxon>Flavobacteriales</taxon>
        <taxon>Weeksellaceae</taxon>
        <taxon>Chryseobacterium group</taxon>
        <taxon>Chryseobacterium</taxon>
    </lineage>
</organism>
<evidence type="ECO:0000313" key="3">
    <source>
        <dbReference type="Proteomes" id="UP000199469"/>
    </source>
</evidence>
<dbReference type="Proteomes" id="UP000199469">
    <property type="component" value="Unassembled WGS sequence"/>
</dbReference>
<dbReference type="Pfam" id="PF10626">
    <property type="entry name" value="TraO"/>
    <property type="match status" value="1"/>
</dbReference>
<evidence type="ECO:0000313" key="2">
    <source>
        <dbReference type="EMBL" id="SEW25394.1"/>
    </source>
</evidence>
<sequence>MKKILLIFLITMSSAISHAQRLLPGQKGLELSAGIVSGRKPMHDFLFARVGMTINKRKGNYQFLAVEYNHKKKVFETIGIPIETYTLEGGYILYVLGDWRKTFSVNLGLFAVGGYEVINKSNKLLSNGALILNDDRFVYGGGMNLSIETYLGDRVIILLRGHAKYLLGTSVEHVRPGLGLGIRYIF</sequence>
<feature type="signal peptide" evidence="1">
    <location>
        <begin position="1"/>
        <end position="19"/>
    </location>
</feature>
<dbReference type="InterPro" id="IPR018899">
    <property type="entry name" value="Conjug_transposon_Tra0"/>
</dbReference>
<protein>
    <submittedName>
        <fullName evidence="2">Conjugative transposon protein TraO</fullName>
    </submittedName>
</protein>
<dbReference type="EMBL" id="FOIU01000001">
    <property type="protein sequence ID" value="SEW25394.1"/>
    <property type="molecule type" value="Genomic_DNA"/>
</dbReference>
<reference evidence="3" key="1">
    <citation type="submission" date="2016-10" db="EMBL/GenBank/DDBJ databases">
        <authorList>
            <person name="Varghese N."/>
            <person name="Submissions S."/>
        </authorList>
    </citation>
    <scope>NUCLEOTIDE SEQUENCE [LARGE SCALE GENOMIC DNA]</scope>
    <source>
        <strain evidence="3">DSM 17724</strain>
    </source>
</reference>
<name>A0A1I0QEP5_9FLAO</name>
<dbReference type="AlphaFoldDB" id="A0A1I0QEP5"/>
<dbReference type="STRING" id="356305.SAMN05421841_1850"/>